<feature type="transmembrane region" description="Helical" evidence="2">
    <location>
        <begin position="156"/>
        <end position="177"/>
    </location>
</feature>
<keyword evidence="2" id="KW-1133">Transmembrane helix</keyword>
<dbReference type="EMBL" id="FTMS01000010">
    <property type="protein sequence ID" value="SIQ52559.1"/>
    <property type="molecule type" value="Genomic_DNA"/>
</dbReference>
<evidence type="ECO:0000313" key="3">
    <source>
        <dbReference type="EMBL" id="SIQ52559.1"/>
    </source>
</evidence>
<reference evidence="3 4" key="1">
    <citation type="submission" date="2017-01" db="EMBL/GenBank/DDBJ databases">
        <authorList>
            <person name="Mah S.A."/>
            <person name="Swanson W.J."/>
            <person name="Moy G.W."/>
            <person name="Vacquier V.D."/>
        </authorList>
    </citation>
    <scope>NUCLEOTIDE SEQUENCE [LARGE SCALE GENOMIC DNA]</scope>
    <source>
        <strain evidence="3 4">ASpG1</strain>
    </source>
</reference>
<name>A0A1N6TGP4_9SPIO</name>
<gene>
    <name evidence="3" type="ORF">SAMN05920897_11054</name>
</gene>
<evidence type="ECO:0000313" key="4">
    <source>
        <dbReference type="Proteomes" id="UP000186400"/>
    </source>
</evidence>
<feature type="region of interest" description="Disordered" evidence="1">
    <location>
        <begin position="100"/>
        <end position="149"/>
    </location>
</feature>
<accession>A0A1N6TGP4</accession>
<evidence type="ECO:0000256" key="1">
    <source>
        <dbReference type="SAM" id="MobiDB-lite"/>
    </source>
</evidence>
<evidence type="ECO:0000256" key="2">
    <source>
        <dbReference type="SAM" id="Phobius"/>
    </source>
</evidence>
<dbReference type="AlphaFoldDB" id="A0A1N6TGP4"/>
<organism evidence="3 4">
    <name type="scientific">Alkalispirochaeta americana</name>
    <dbReference type="NCBI Taxonomy" id="159291"/>
    <lineage>
        <taxon>Bacteria</taxon>
        <taxon>Pseudomonadati</taxon>
        <taxon>Spirochaetota</taxon>
        <taxon>Spirochaetia</taxon>
        <taxon>Spirochaetales</taxon>
        <taxon>Spirochaetaceae</taxon>
        <taxon>Alkalispirochaeta</taxon>
    </lineage>
</organism>
<protein>
    <submittedName>
        <fullName evidence="3">Uncharacterized protein</fullName>
    </submittedName>
</protein>
<feature type="compositionally biased region" description="Basic and acidic residues" evidence="1">
    <location>
        <begin position="111"/>
        <end position="126"/>
    </location>
</feature>
<dbReference type="OrthoDB" id="359020at2"/>
<dbReference type="STRING" id="159291.SAMN05920897_11054"/>
<keyword evidence="4" id="KW-1185">Reference proteome</keyword>
<dbReference type="Proteomes" id="UP000186400">
    <property type="component" value="Unassembled WGS sequence"/>
</dbReference>
<keyword evidence="2" id="KW-0472">Membrane</keyword>
<dbReference type="RefSeq" id="WP_076488900.1">
    <property type="nucleotide sequence ID" value="NZ_FTMS01000010.1"/>
</dbReference>
<keyword evidence="2" id="KW-0812">Transmembrane</keyword>
<proteinExistence type="predicted"/>
<sequence length="211" mass="23273">MAEIGIQLADGSFFPILSDRERTRKRLILSPAESGQPGARVAIIRRQGEAQRILGELVLEAPLSEDDAPLELFVGVDQEGLLTARLDGGPGRLQTMECSLDTEEPEGFPSAREKPESDKPGRDKSGRDKKKSPRFQPPLSPEDVEEDSHHPRPFHWTVLVAILLISLSLLALGAYGFMTFLGARIVPDLRAASAVVVLPAGIRFRWSRLFR</sequence>